<keyword evidence="6 7" id="KW-0961">Cell wall biogenesis/degradation</keyword>
<dbReference type="GO" id="GO:0005886">
    <property type="term" value="C:plasma membrane"/>
    <property type="evidence" value="ECO:0007669"/>
    <property type="project" value="UniProtKB-UniRule"/>
</dbReference>
<evidence type="ECO:0000313" key="9">
    <source>
        <dbReference type="Proteomes" id="UP000030125"/>
    </source>
</evidence>
<dbReference type="PANTHER" id="PTHR30518:SF2">
    <property type="entry name" value="ENDOLYTIC MUREIN TRANSGLYCOSYLASE"/>
    <property type="match status" value="1"/>
</dbReference>
<evidence type="ECO:0000256" key="3">
    <source>
        <dbReference type="ARBA" id="ARBA00022989"/>
    </source>
</evidence>
<comment type="caution">
    <text evidence="8">The sequence shown here is derived from an EMBL/GenBank/DDBJ whole genome shotgun (WGS) entry which is preliminary data.</text>
</comment>
<keyword evidence="3 7" id="KW-1133">Transmembrane helix</keyword>
<dbReference type="Pfam" id="PF02618">
    <property type="entry name" value="YceG"/>
    <property type="match status" value="1"/>
</dbReference>
<dbReference type="InterPro" id="IPR003770">
    <property type="entry name" value="MLTG-like"/>
</dbReference>
<keyword evidence="5 7" id="KW-0456">Lyase</keyword>
<dbReference type="Proteomes" id="UP000030125">
    <property type="component" value="Unassembled WGS sequence"/>
</dbReference>
<feature type="site" description="Important for catalytic activity" evidence="7">
    <location>
        <position position="227"/>
    </location>
</feature>
<evidence type="ECO:0000256" key="6">
    <source>
        <dbReference type="ARBA" id="ARBA00023316"/>
    </source>
</evidence>
<evidence type="ECO:0000256" key="4">
    <source>
        <dbReference type="ARBA" id="ARBA00023136"/>
    </source>
</evidence>
<dbReference type="CDD" id="cd08010">
    <property type="entry name" value="MltG_like"/>
    <property type="match status" value="1"/>
</dbReference>
<dbReference type="GO" id="GO:0008932">
    <property type="term" value="F:lytic endotransglycosylase activity"/>
    <property type="evidence" value="ECO:0007669"/>
    <property type="project" value="UniProtKB-UniRule"/>
</dbReference>
<evidence type="ECO:0000256" key="5">
    <source>
        <dbReference type="ARBA" id="ARBA00023239"/>
    </source>
</evidence>
<comment type="similarity">
    <text evidence="7">Belongs to the transglycosylase MltG family.</text>
</comment>
<dbReference type="AlphaFoldDB" id="A0A0A2EZG1"/>
<dbReference type="eggNOG" id="COG1559">
    <property type="taxonomic scope" value="Bacteria"/>
</dbReference>
<reference evidence="8 9" key="1">
    <citation type="submission" date="2014-08" db="EMBL/GenBank/DDBJ databases">
        <title>Porphyromonas cangingivalis strain:COT-109_OH1386 Genome sequencing.</title>
        <authorList>
            <person name="Wallis C."/>
            <person name="Deusch O."/>
            <person name="O'Flynn C."/>
            <person name="Davis I."/>
            <person name="Jospin G."/>
            <person name="Darling A.E."/>
            <person name="Coil D.A."/>
            <person name="Alexiev A."/>
            <person name="Horsfall A."/>
            <person name="Kirkwood N."/>
            <person name="Harris S."/>
            <person name="Eisen J.A."/>
        </authorList>
    </citation>
    <scope>NUCLEOTIDE SEQUENCE [LARGE SCALE GENOMIC DNA]</scope>
    <source>
        <strain evidence="9">COT-109 OH1386</strain>
    </source>
</reference>
<dbReference type="PANTHER" id="PTHR30518">
    <property type="entry name" value="ENDOLYTIC MUREIN TRANSGLYCOSYLASE"/>
    <property type="match status" value="1"/>
</dbReference>
<name>A0A0A2EZG1_PORCN</name>
<accession>A0A0A2EZG1</accession>
<keyword evidence="4 7" id="KW-0472">Membrane</keyword>
<keyword evidence="9" id="KW-1185">Reference proteome</keyword>
<dbReference type="STRING" id="36874.HQ34_03435"/>
<dbReference type="GO" id="GO:0009252">
    <property type="term" value="P:peptidoglycan biosynthetic process"/>
    <property type="evidence" value="ECO:0007669"/>
    <property type="project" value="UniProtKB-UniRule"/>
</dbReference>
<proteinExistence type="inferred from homology"/>
<evidence type="ECO:0000313" key="8">
    <source>
        <dbReference type="EMBL" id="KGN81674.1"/>
    </source>
</evidence>
<evidence type="ECO:0000256" key="2">
    <source>
        <dbReference type="ARBA" id="ARBA00022692"/>
    </source>
</evidence>
<protein>
    <recommendedName>
        <fullName evidence="7">Endolytic murein transglycosylase</fullName>
        <ecNumber evidence="7">4.2.2.29</ecNumber>
    </recommendedName>
    <alternativeName>
        <fullName evidence="7">Peptidoglycan lytic transglycosylase</fullName>
    </alternativeName>
    <alternativeName>
        <fullName evidence="7">Peptidoglycan polymerization terminase</fullName>
    </alternativeName>
</protein>
<keyword evidence="1 7" id="KW-1003">Cell membrane</keyword>
<sequence length="351" mass="39850">MTLSERMKSSKMSKVLGGLLLLLLILGGVAYYCYHRIVLSPNYNVAGVESIRFNIYPGDKWGDILAKLDKEVPSRYGEDLRRLISLKEYPPRYGSYLILPDMSTLSLYRAFIRGRETAIKLRFNSVRTPQDLYEVIGGQLMIGADGVRNAMTDSILLAQEGLSASTFTYSVVPNTYEVYWSISAEELVKRLSKEIRRFWDEERSKKAETIGLSPYDVSILASIVQEESAKVDEYDDIAGLYLNRLRINMPLQADPTVKYAVGDFSLRRILHEHLKTPSPYNTYLVTGLPPSPIRIPSIQAIDGVLNAAQHDYLYMCAKEDFSGYHNFAVSYNEHLMNARRYAKALNDRGIK</sequence>
<dbReference type="GO" id="GO:0071555">
    <property type="term" value="P:cell wall organization"/>
    <property type="evidence" value="ECO:0007669"/>
    <property type="project" value="UniProtKB-KW"/>
</dbReference>
<dbReference type="NCBIfam" id="TIGR00247">
    <property type="entry name" value="endolytic transglycosylase MltG"/>
    <property type="match status" value="1"/>
</dbReference>
<dbReference type="EMBL" id="JQJD01000024">
    <property type="protein sequence ID" value="KGN81674.1"/>
    <property type="molecule type" value="Genomic_DNA"/>
</dbReference>
<organism evidence="8 9">
    <name type="scientific">Porphyromonas cangingivalis</name>
    <dbReference type="NCBI Taxonomy" id="36874"/>
    <lineage>
        <taxon>Bacteria</taxon>
        <taxon>Pseudomonadati</taxon>
        <taxon>Bacteroidota</taxon>
        <taxon>Bacteroidia</taxon>
        <taxon>Bacteroidales</taxon>
        <taxon>Porphyromonadaceae</taxon>
        <taxon>Porphyromonas</taxon>
    </lineage>
</organism>
<keyword evidence="2 7" id="KW-0812">Transmembrane</keyword>
<dbReference type="HAMAP" id="MF_02065">
    <property type="entry name" value="MltG"/>
    <property type="match status" value="1"/>
</dbReference>
<evidence type="ECO:0000256" key="7">
    <source>
        <dbReference type="HAMAP-Rule" id="MF_02065"/>
    </source>
</evidence>
<evidence type="ECO:0000256" key="1">
    <source>
        <dbReference type="ARBA" id="ARBA00022475"/>
    </source>
</evidence>
<comment type="function">
    <text evidence="7">Functions as a peptidoglycan terminase that cleaves nascent peptidoglycan strands endolytically to terminate their elongation.</text>
</comment>
<dbReference type="Gene3D" id="3.30.160.60">
    <property type="entry name" value="Classic Zinc Finger"/>
    <property type="match status" value="1"/>
</dbReference>
<dbReference type="EC" id="4.2.2.29" evidence="7"/>
<comment type="catalytic activity">
    <reaction evidence="7">
        <text>a peptidoglycan chain = a peptidoglycan chain with N-acetyl-1,6-anhydromuramyl-[peptide] at the reducing end + a peptidoglycan chain with N-acetylglucosamine at the non-reducing end.</text>
        <dbReference type="EC" id="4.2.2.29"/>
    </reaction>
</comment>
<gene>
    <name evidence="7" type="primary">mltG</name>
    <name evidence="8" type="ORF">HQ35_03815</name>
</gene>